<accession>A0A4U0X1E5</accession>
<organism evidence="2 3">
    <name type="scientific">Cryomyces minteri</name>
    <dbReference type="NCBI Taxonomy" id="331657"/>
    <lineage>
        <taxon>Eukaryota</taxon>
        <taxon>Fungi</taxon>
        <taxon>Dikarya</taxon>
        <taxon>Ascomycota</taxon>
        <taxon>Pezizomycotina</taxon>
        <taxon>Dothideomycetes</taxon>
        <taxon>Dothideomycetes incertae sedis</taxon>
        <taxon>Cryomyces</taxon>
    </lineage>
</organism>
<evidence type="ECO:0000313" key="2">
    <source>
        <dbReference type="EMBL" id="TKA70050.1"/>
    </source>
</evidence>
<dbReference type="EMBL" id="NAJN01000677">
    <property type="protein sequence ID" value="TKA70050.1"/>
    <property type="molecule type" value="Genomic_DNA"/>
</dbReference>
<sequence length="118" mass="14303">MRFALLAIVPFLLGIVSANYYVDCDDGKGNHEKYNKEMQDNEYSDCRKFSHGMKNFDCWQDDEKNYRFEWYEDDKCKVNKHSKEHKNKKKNEHKKYKEEENCWSYRVYCEGEGDGKDD</sequence>
<evidence type="ECO:0000256" key="1">
    <source>
        <dbReference type="SAM" id="SignalP"/>
    </source>
</evidence>
<reference evidence="2 3" key="1">
    <citation type="submission" date="2017-03" db="EMBL/GenBank/DDBJ databases">
        <title>Genomes of endolithic fungi from Antarctica.</title>
        <authorList>
            <person name="Coleine C."/>
            <person name="Masonjones S."/>
            <person name="Stajich J.E."/>
        </authorList>
    </citation>
    <scope>NUCLEOTIDE SEQUENCE [LARGE SCALE GENOMIC DNA]</scope>
    <source>
        <strain evidence="2 3">CCFEE 5187</strain>
    </source>
</reference>
<dbReference type="AlphaFoldDB" id="A0A4U0X1E5"/>
<name>A0A4U0X1E5_9PEZI</name>
<keyword evidence="3" id="KW-1185">Reference proteome</keyword>
<feature type="chain" id="PRO_5020415358" evidence="1">
    <location>
        <begin position="19"/>
        <end position="118"/>
    </location>
</feature>
<comment type="caution">
    <text evidence="2">The sequence shown here is derived from an EMBL/GenBank/DDBJ whole genome shotgun (WGS) entry which is preliminary data.</text>
</comment>
<gene>
    <name evidence="2" type="ORF">B0A49_06255</name>
</gene>
<feature type="signal peptide" evidence="1">
    <location>
        <begin position="1"/>
        <end position="18"/>
    </location>
</feature>
<dbReference type="Proteomes" id="UP000308768">
    <property type="component" value="Unassembled WGS sequence"/>
</dbReference>
<evidence type="ECO:0000313" key="3">
    <source>
        <dbReference type="Proteomes" id="UP000308768"/>
    </source>
</evidence>
<protein>
    <submittedName>
        <fullName evidence="2">Uncharacterized protein</fullName>
    </submittedName>
</protein>
<dbReference type="OrthoDB" id="10438033at2759"/>
<proteinExistence type="predicted"/>
<keyword evidence="1" id="KW-0732">Signal</keyword>